<evidence type="ECO:0000313" key="3">
    <source>
        <dbReference type="EMBL" id="NHB90556.1"/>
    </source>
</evidence>
<accession>A0ABX0GNV3</accession>
<keyword evidence="1" id="KW-0800">Toxin</keyword>
<evidence type="ECO:0000256" key="1">
    <source>
        <dbReference type="ARBA" id="ARBA00022656"/>
    </source>
</evidence>
<feature type="compositionally biased region" description="Low complexity" evidence="2">
    <location>
        <begin position="122"/>
        <end position="136"/>
    </location>
</feature>
<dbReference type="InterPro" id="IPR025157">
    <property type="entry name" value="Hemagglutinin_rpt"/>
</dbReference>
<proteinExistence type="predicted"/>
<dbReference type="Pfam" id="PF13332">
    <property type="entry name" value="Fil_haemagg_2"/>
    <property type="match status" value="1"/>
</dbReference>
<evidence type="ECO:0000256" key="2">
    <source>
        <dbReference type="SAM" id="MobiDB-lite"/>
    </source>
</evidence>
<dbReference type="Proteomes" id="UP000697802">
    <property type="component" value="Unassembled WGS sequence"/>
</dbReference>
<evidence type="ECO:0000313" key="4">
    <source>
        <dbReference type="Proteomes" id="UP000697802"/>
    </source>
</evidence>
<sequence length="136" mass="13944">LQAGKDLQLNANRDIQLSSSQNSEQTTGKNSRHGSSLGVGLTAGPGGTGLNVSANVSRGKGHENGNSVSHNNTTLQAGQTVELNSGRDTSLKGAQVSGEQITAEVKRHLTLSSEQDSNRYDSQQQNASAGASATVG</sequence>
<feature type="non-terminal residue" evidence="3">
    <location>
        <position position="136"/>
    </location>
</feature>
<comment type="caution">
    <text evidence="3">The sequence shown here is derived from an EMBL/GenBank/DDBJ whole genome shotgun (WGS) entry which is preliminary data.</text>
</comment>
<feature type="compositionally biased region" description="Polar residues" evidence="2">
    <location>
        <begin position="9"/>
        <end position="29"/>
    </location>
</feature>
<feature type="non-terminal residue" evidence="3">
    <location>
        <position position="1"/>
    </location>
</feature>
<feature type="compositionally biased region" description="Polar residues" evidence="2">
    <location>
        <begin position="64"/>
        <end position="88"/>
    </location>
</feature>
<keyword evidence="4" id="KW-1185">Reference proteome</keyword>
<feature type="region of interest" description="Disordered" evidence="2">
    <location>
        <begin position="1"/>
        <end position="136"/>
    </location>
</feature>
<protein>
    <submittedName>
        <fullName evidence="3">Adhesin</fullName>
    </submittedName>
</protein>
<organism evidence="3 4">
    <name type="scientific">Photorhabdus tasmaniensis</name>
    <dbReference type="NCBI Taxonomy" id="1004159"/>
    <lineage>
        <taxon>Bacteria</taxon>
        <taxon>Pseudomonadati</taxon>
        <taxon>Pseudomonadota</taxon>
        <taxon>Gammaproteobacteria</taxon>
        <taxon>Enterobacterales</taxon>
        <taxon>Morganellaceae</taxon>
        <taxon>Photorhabdus</taxon>
    </lineage>
</organism>
<dbReference type="RefSeq" id="WP_207627464.1">
    <property type="nucleotide sequence ID" value="NZ_CAWPIF010000229.1"/>
</dbReference>
<name>A0ABX0GNV3_9GAMM</name>
<gene>
    <name evidence="3" type="ORF">C5471_23980</name>
</gene>
<reference evidence="3 4" key="1">
    <citation type="submission" date="2018-02" db="EMBL/GenBank/DDBJ databases">
        <authorList>
            <person name="Machado R.A."/>
        </authorList>
    </citation>
    <scope>NUCLEOTIDE SEQUENCE [LARGE SCALE GENOMIC DNA]</scope>
    <source>
        <strain evidence="3 4">T327</strain>
    </source>
</reference>
<dbReference type="EMBL" id="PUJU01000229">
    <property type="protein sequence ID" value="NHB90556.1"/>
    <property type="molecule type" value="Genomic_DNA"/>
</dbReference>